<dbReference type="FunCoup" id="F6YSB9">
    <property type="interactions" value="252"/>
</dbReference>
<feature type="domain" description="RING-type" evidence="12">
    <location>
        <begin position="241"/>
        <end position="295"/>
    </location>
</feature>
<dbReference type="FunFam" id="3.30.40.10:FF:000117">
    <property type="entry name" value="Probable E3 ubiquitin-protein ligase makorin-1"/>
    <property type="match status" value="1"/>
</dbReference>
<proteinExistence type="predicted"/>
<feature type="domain" description="C3H1-type" evidence="13">
    <location>
        <begin position="325"/>
        <end position="353"/>
    </location>
</feature>
<dbReference type="InterPro" id="IPR017907">
    <property type="entry name" value="Znf_RING_CS"/>
</dbReference>
<dbReference type="STRING" id="7719.ENSCINP00000014748"/>
<dbReference type="InterPro" id="IPR000571">
    <property type="entry name" value="Znf_CCCH"/>
</dbReference>
<dbReference type="SUPFAM" id="SSF90229">
    <property type="entry name" value="CCCH zinc finger"/>
    <property type="match status" value="3"/>
</dbReference>
<feature type="chain" id="PRO_5003347058" description="RING-type E3 ubiquitin transferase" evidence="11">
    <location>
        <begin position="18"/>
        <end position="447"/>
    </location>
</feature>
<dbReference type="Ensembl" id="ENSCINT00000014748.3">
    <property type="protein sequence ID" value="ENSCINP00000014748.3"/>
    <property type="gene ID" value="ENSCING00000007190.3"/>
</dbReference>
<reference evidence="14" key="3">
    <citation type="submission" date="2025-08" db="UniProtKB">
        <authorList>
            <consortium name="Ensembl"/>
        </authorList>
    </citation>
    <scope>IDENTIFICATION</scope>
</reference>
<reference evidence="14" key="2">
    <citation type="journal article" date="2008" name="Genome Biol.">
        <title>Improved genome assembly and evidence-based global gene model set for the chordate Ciona intestinalis: new insight into intron and operon populations.</title>
        <authorList>
            <person name="Satou Y."/>
            <person name="Mineta K."/>
            <person name="Ogasawara M."/>
            <person name="Sasakura Y."/>
            <person name="Shoguchi E."/>
            <person name="Ueno K."/>
            <person name="Yamada L."/>
            <person name="Matsumoto J."/>
            <person name="Wasserscheid J."/>
            <person name="Dewar K."/>
            <person name="Wiley G.B."/>
            <person name="Macmil S.L."/>
            <person name="Roe B.A."/>
            <person name="Zeller R.W."/>
            <person name="Hastings K.E."/>
            <person name="Lemaire P."/>
            <person name="Lindquist E."/>
            <person name="Endo T."/>
            <person name="Hotta K."/>
            <person name="Inaba K."/>
        </authorList>
    </citation>
    <scope>NUCLEOTIDE SEQUENCE [LARGE SCALE GENOMIC DNA]</scope>
    <source>
        <strain evidence="14">wild type</strain>
    </source>
</reference>
<dbReference type="Gene3D" id="3.30.40.10">
    <property type="entry name" value="Zinc/RING finger domain, C3HC4 (zinc finger)"/>
    <property type="match status" value="1"/>
</dbReference>
<dbReference type="PROSITE" id="PS50103">
    <property type="entry name" value="ZF_C3H1"/>
    <property type="match status" value="4"/>
</dbReference>
<feature type="zinc finger region" description="C3H1-type" evidence="9">
    <location>
        <begin position="168"/>
        <end position="195"/>
    </location>
</feature>
<dbReference type="Pfam" id="PF18044">
    <property type="entry name" value="zf-CCCH_4"/>
    <property type="match status" value="2"/>
</dbReference>
<evidence type="ECO:0000256" key="7">
    <source>
        <dbReference type="ARBA" id="ARBA00022786"/>
    </source>
</evidence>
<dbReference type="Gene3D" id="3.30.1370.210">
    <property type="match status" value="1"/>
</dbReference>
<dbReference type="Gene3D" id="2.30.30.1190">
    <property type="match status" value="1"/>
</dbReference>
<feature type="signal peptide" evidence="11">
    <location>
        <begin position="1"/>
        <end position="17"/>
    </location>
</feature>
<dbReference type="AlphaFoldDB" id="F6YSB9"/>
<dbReference type="InParanoid" id="F6YSB9"/>
<dbReference type="SMART" id="SM00356">
    <property type="entry name" value="ZnF_C3H1"/>
    <property type="match status" value="4"/>
</dbReference>
<evidence type="ECO:0000256" key="2">
    <source>
        <dbReference type="ARBA" id="ARBA00012483"/>
    </source>
</evidence>
<reference evidence="14" key="4">
    <citation type="submission" date="2025-09" db="UniProtKB">
        <authorList>
            <consortium name="Ensembl"/>
        </authorList>
    </citation>
    <scope>IDENTIFICATION</scope>
</reference>
<dbReference type="EC" id="2.3.2.27" evidence="2"/>
<evidence type="ECO:0000256" key="8">
    <source>
        <dbReference type="ARBA" id="ARBA00022833"/>
    </source>
</evidence>
<feature type="region of interest" description="Disordered" evidence="10">
    <location>
        <begin position="20"/>
        <end position="40"/>
    </location>
</feature>
<dbReference type="Pfam" id="PF00097">
    <property type="entry name" value="zf-C3HC4"/>
    <property type="match status" value="1"/>
</dbReference>
<keyword evidence="15" id="KW-1185">Reference proteome</keyword>
<evidence type="ECO:0000256" key="1">
    <source>
        <dbReference type="ARBA" id="ARBA00000900"/>
    </source>
</evidence>
<dbReference type="PANTHER" id="PTHR11224:SF10">
    <property type="entry name" value="IP09428P-RELATED"/>
    <property type="match status" value="1"/>
</dbReference>
<dbReference type="HOGENOM" id="CLU_040815_4_2_1"/>
<feature type="domain" description="C3H1-type" evidence="13">
    <location>
        <begin position="46"/>
        <end position="73"/>
    </location>
</feature>
<dbReference type="Proteomes" id="UP000008144">
    <property type="component" value="Chromosome 7"/>
</dbReference>
<keyword evidence="8 9" id="KW-0862">Zinc</keyword>
<dbReference type="GO" id="GO:0016567">
    <property type="term" value="P:protein ubiquitination"/>
    <property type="evidence" value="ECO:0000318"/>
    <property type="project" value="GO_Central"/>
</dbReference>
<dbReference type="GO" id="GO:0000209">
    <property type="term" value="P:protein polyubiquitination"/>
    <property type="evidence" value="ECO:0007669"/>
    <property type="project" value="InterPro"/>
</dbReference>
<dbReference type="GeneTree" id="ENSGT00950000183077"/>
<dbReference type="InterPro" id="IPR013083">
    <property type="entry name" value="Znf_RING/FYVE/PHD"/>
</dbReference>
<reference evidence="15" key="1">
    <citation type="journal article" date="2002" name="Science">
        <title>The draft genome of Ciona intestinalis: insights into chordate and vertebrate origins.</title>
        <authorList>
            <person name="Dehal P."/>
            <person name="Satou Y."/>
            <person name="Campbell R.K."/>
            <person name="Chapman J."/>
            <person name="Degnan B."/>
            <person name="De Tomaso A."/>
            <person name="Davidson B."/>
            <person name="Di Gregorio A."/>
            <person name="Gelpke M."/>
            <person name="Goodstein D.M."/>
            <person name="Harafuji N."/>
            <person name="Hastings K.E."/>
            <person name="Ho I."/>
            <person name="Hotta K."/>
            <person name="Huang W."/>
            <person name="Kawashima T."/>
            <person name="Lemaire P."/>
            <person name="Martinez D."/>
            <person name="Meinertzhagen I.A."/>
            <person name="Necula S."/>
            <person name="Nonaka M."/>
            <person name="Putnam N."/>
            <person name="Rash S."/>
            <person name="Saiga H."/>
            <person name="Satake M."/>
            <person name="Terry A."/>
            <person name="Yamada L."/>
            <person name="Wang H.G."/>
            <person name="Awazu S."/>
            <person name="Azumi K."/>
            <person name="Boore J."/>
            <person name="Branno M."/>
            <person name="Chin-Bow S."/>
            <person name="DeSantis R."/>
            <person name="Doyle S."/>
            <person name="Francino P."/>
            <person name="Keys D.N."/>
            <person name="Haga S."/>
            <person name="Hayashi H."/>
            <person name="Hino K."/>
            <person name="Imai K.S."/>
            <person name="Inaba K."/>
            <person name="Kano S."/>
            <person name="Kobayashi K."/>
            <person name="Kobayashi M."/>
            <person name="Lee B.I."/>
            <person name="Makabe K.W."/>
            <person name="Manohar C."/>
            <person name="Matassi G."/>
            <person name="Medina M."/>
            <person name="Mochizuki Y."/>
            <person name="Mount S."/>
            <person name="Morishita T."/>
            <person name="Miura S."/>
            <person name="Nakayama A."/>
            <person name="Nishizaka S."/>
            <person name="Nomoto H."/>
            <person name="Ohta F."/>
            <person name="Oishi K."/>
            <person name="Rigoutsos I."/>
            <person name="Sano M."/>
            <person name="Sasaki A."/>
            <person name="Sasakura Y."/>
            <person name="Shoguchi E."/>
            <person name="Shin-i T."/>
            <person name="Spagnuolo A."/>
            <person name="Stainier D."/>
            <person name="Suzuki M.M."/>
            <person name="Tassy O."/>
            <person name="Takatori N."/>
            <person name="Tokuoka M."/>
            <person name="Yagi K."/>
            <person name="Yoshizaki F."/>
            <person name="Wada S."/>
            <person name="Zhang C."/>
            <person name="Hyatt P.D."/>
            <person name="Larimer F."/>
            <person name="Detter C."/>
            <person name="Doggett N."/>
            <person name="Glavina T."/>
            <person name="Hawkins T."/>
            <person name="Richardson P."/>
            <person name="Lucas S."/>
            <person name="Kohara Y."/>
            <person name="Levine M."/>
            <person name="Satoh N."/>
            <person name="Rokhsar D.S."/>
        </authorList>
    </citation>
    <scope>NUCLEOTIDE SEQUENCE [LARGE SCALE GENOMIC DNA]</scope>
</reference>
<dbReference type="GO" id="GO:0061630">
    <property type="term" value="F:ubiquitin protein ligase activity"/>
    <property type="evidence" value="ECO:0000318"/>
    <property type="project" value="GO_Central"/>
</dbReference>
<evidence type="ECO:0000256" key="5">
    <source>
        <dbReference type="ARBA" id="ARBA00022737"/>
    </source>
</evidence>
<dbReference type="InterPro" id="IPR018957">
    <property type="entry name" value="Znf_C3HC4_RING-type"/>
</dbReference>
<dbReference type="InterPro" id="IPR001841">
    <property type="entry name" value="Znf_RING"/>
</dbReference>
<keyword evidence="3" id="KW-0808">Transferase</keyword>
<sequence>MLLLYIGSLIVCSVKFGSKHHRRNQDNKPKMASSGQNTPCHNSQPWTKKVLCRYFLHGACKFGSECSYSHDTKAQANMVCRYYQSGHCSYGDRCRYDHIKPDKGRKTIKAKYPTDSIIIDSTKYENSLTGADWANAVEFVPGKEYSPRTSNTYSSALKEGLESSTSTDKYNDLCPFALNGECVNGENCAYVHGLLCDMCCLYILHPSDVLQQEKHKEECIKYHEEDMLESFKVAESREIACGICMEVVWEKADEKDRKFGILENCNHTFCLDCIRKWRSAKAFNNTVVKACPQCRVSSSFVTPSERWIEDKEEKKKLIQGYKDHLSNKACKYFDQGRGKCPFGANCFYLHAYSDGRKQDRSKIQTRNVVDSNGRAGHLDLNTIWDMLGDEDSHAEDHARLMNLLDDDADLFDLFYLLGDDTMSSGDEYSFEYPYHYNGGEDFFTDSD</sequence>
<dbReference type="PROSITE" id="PS00518">
    <property type="entry name" value="ZF_RING_1"/>
    <property type="match status" value="1"/>
</dbReference>
<keyword evidence="4 9" id="KW-0479">Metal-binding</keyword>
<dbReference type="Pfam" id="PF14608">
    <property type="entry name" value="zf-CCCH_2"/>
    <property type="match status" value="2"/>
</dbReference>
<dbReference type="InterPro" id="IPR041367">
    <property type="entry name" value="Znf-CCCH_4"/>
</dbReference>
<keyword evidence="7" id="KW-0833">Ubl conjugation pathway</keyword>
<accession>F6YSB9</accession>
<feature type="zinc finger region" description="C3H1-type" evidence="9">
    <location>
        <begin position="325"/>
        <end position="353"/>
    </location>
</feature>
<protein>
    <recommendedName>
        <fullName evidence="2">RING-type E3 ubiquitin transferase</fullName>
        <ecNumber evidence="2">2.3.2.27</ecNumber>
    </recommendedName>
</protein>
<evidence type="ECO:0000256" key="3">
    <source>
        <dbReference type="ARBA" id="ARBA00022679"/>
    </source>
</evidence>
<feature type="zinc finger region" description="C3H1-type" evidence="9">
    <location>
        <begin position="74"/>
        <end position="101"/>
    </location>
</feature>
<feature type="domain" description="C3H1-type" evidence="13">
    <location>
        <begin position="168"/>
        <end position="195"/>
    </location>
</feature>
<evidence type="ECO:0000256" key="9">
    <source>
        <dbReference type="PROSITE-ProRule" id="PRU00723"/>
    </source>
</evidence>
<feature type="domain" description="C3H1-type" evidence="13">
    <location>
        <begin position="74"/>
        <end position="101"/>
    </location>
</feature>
<evidence type="ECO:0000256" key="6">
    <source>
        <dbReference type="ARBA" id="ARBA00022771"/>
    </source>
</evidence>
<evidence type="ECO:0000256" key="4">
    <source>
        <dbReference type="ARBA" id="ARBA00022723"/>
    </source>
</evidence>
<evidence type="ECO:0000256" key="11">
    <source>
        <dbReference type="SAM" id="SignalP"/>
    </source>
</evidence>
<organism evidence="14 15">
    <name type="scientific">Ciona intestinalis</name>
    <name type="common">Transparent sea squirt</name>
    <name type="synonym">Ascidia intestinalis</name>
    <dbReference type="NCBI Taxonomy" id="7719"/>
    <lineage>
        <taxon>Eukaryota</taxon>
        <taxon>Metazoa</taxon>
        <taxon>Chordata</taxon>
        <taxon>Tunicata</taxon>
        <taxon>Ascidiacea</taxon>
        <taxon>Phlebobranchia</taxon>
        <taxon>Cionidae</taxon>
        <taxon>Ciona</taxon>
    </lineage>
</organism>
<evidence type="ECO:0000259" key="13">
    <source>
        <dbReference type="PROSITE" id="PS50103"/>
    </source>
</evidence>
<dbReference type="InterPro" id="IPR045072">
    <property type="entry name" value="MKRN-like"/>
</dbReference>
<dbReference type="OMA" id="CRYFANN"/>
<dbReference type="CDD" id="cd16732">
    <property type="entry name" value="RING-HC_MKRN4"/>
    <property type="match status" value="1"/>
</dbReference>
<dbReference type="PROSITE" id="PS50089">
    <property type="entry name" value="ZF_RING_2"/>
    <property type="match status" value="1"/>
</dbReference>
<evidence type="ECO:0000256" key="10">
    <source>
        <dbReference type="SAM" id="MobiDB-lite"/>
    </source>
</evidence>
<dbReference type="SMART" id="SM00184">
    <property type="entry name" value="RING"/>
    <property type="match status" value="1"/>
</dbReference>
<comment type="catalytic activity">
    <reaction evidence="1">
        <text>S-ubiquitinyl-[E2 ubiquitin-conjugating enzyme]-L-cysteine + [acceptor protein]-L-lysine = [E2 ubiquitin-conjugating enzyme]-L-cysteine + N(6)-ubiquitinyl-[acceptor protein]-L-lysine.</text>
        <dbReference type="EC" id="2.3.2.27"/>
    </reaction>
</comment>
<dbReference type="EMBL" id="EAAA01002439">
    <property type="status" value="NOT_ANNOTATED_CDS"/>
    <property type="molecule type" value="Genomic_DNA"/>
</dbReference>
<evidence type="ECO:0000313" key="15">
    <source>
        <dbReference type="Proteomes" id="UP000008144"/>
    </source>
</evidence>
<dbReference type="InterPro" id="IPR036855">
    <property type="entry name" value="Znf_CCCH_sf"/>
</dbReference>
<dbReference type="GO" id="GO:0008270">
    <property type="term" value="F:zinc ion binding"/>
    <property type="evidence" value="ECO:0007669"/>
    <property type="project" value="UniProtKB-KW"/>
</dbReference>
<name>F6YSB9_CIOIN</name>
<dbReference type="SUPFAM" id="SSF57850">
    <property type="entry name" value="RING/U-box"/>
    <property type="match status" value="1"/>
</dbReference>
<evidence type="ECO:0000259" key="12">
    <source>
        <dbReference type="PROSITE" id="PS50089"/>
    </source>
</evidence>
<feature type="zinc finger region" description="C3H1-type" evidence="9">
    <location>
        <begin position="46"/>
        <end position="73"/>
    </location>
</feature>
<keyword evidence="6 9" id="KW-0863">Zinc-finger</keyword>
<keyword evidence="5" id="KW-0677">Repeat</keyword>
<evidence type="ECO:0000313" key="14">
    <source>
        <dbReference type="Ensembl" id="ENSCINP00000014748.3"/>
    </source>
</evidence>
<dbReference type="PANTHER" id="PTHR11224">
    <property type="entry name" value="MAKORIN-RELATED"/>
    <property type="match status" value="1"/>
</dbReference>
<keyword evidence="11" id="KW-0732">Signal</keyword>